<organism evidence="1 2">
    <name type="scientific">Salix dunnii</name>
    <dbReference type="NCBI Taxonomy" id="1413687"/>
    <lineage>
        <taxon>Eukaryota</taxon>
        <taxon>Viridiplantae</taxon>
        <taxon>Streptophyta</taxon>
        <taxon>Embryophyta</taxon>
        <taxon>Tracheophyta</taxon>
        <taxon>Spermatophyta</taxon>
        <taxon>Magnoliopsida</taxon>
        <taxon>eudicotyledons</taxon>
        <taxon>Gunneridae</taxon>
        <taxon>Pentapetalae</taxon>
        <taxon>rosids</taxon>
        <taxon>fabids</taxon>
        <taxon>Malpighiales</taxon>
        <taxon>Salicaceae</taxon>
        <taxon>Saliceae</taxon>
        <taxon>Salix</taxon>
    </lineage>
</organism>
<gene>
    <name evidence="1" type="ORF">SADUNF_Sadunf09G0029700</name>
</gene>
<evidence type="ECO:0000313" key="2">
    <source>
        <dbReference type="Proteomes" id="UP000657918"/>
    </source>
</evidence>
<name>A0A835MQQ0_9ROSI</name>
<dbReference type="EMBL" id="JADGMS010000009">
    <property type="protein sequence ID" value="KAF9675412.1"/>
    <property type="molecule type" value="Genomic_DNA"/>
</dbReference>
<comment type="caution">
    <text evidence="1">The sequence shown here is derived from an EMBL/GenBank/DDBJ whole genome shotgun (WGS) entry which is preliminary data.</text>
</comment>
<sequence>MFWRPTFEYGLFLSSMEARDDGISPRRCQKLFHREEDFPYPDGSTANLSVAHLTETLRIEMEHLNLPSSYNHGFSGREL</sequence>
<evidence type="ECO:0000313" key="1">
    <source>
        <dbReference type="EMBL" id="KAF9675412.1"/>
    </source>
</evidence>
<accession>A0A835MQQ0</accession>
<keyword evidence="2" id="KW-1185">Reference proteome</keyword>
<reference evidence="1 2" key="1">
    <citation type="submission" date="2020-10" db="EMBL/GenBank/DDBJ databases">
        <title>Plant Genome Project.</title>
        <authorList>
            <person name="Zhang R.-G."/>
        </authorList>
    </citation>
    <scope>NUCLEOTIDE SEQUENCE [LARGE SCALE GENOMIC DNA]</scope>
    <source>
        <strain evidence="1">FAFU-HL-1</strain>
        <tissue evidence="1">Leaf</tissue>
    </source>
</reference>
<dbReference type="Proteomes" id="UP000657918">
    <property type="component" value="Unassembled WGS sequence"/>
</dbReference>
<proteinExistence type="predicted"/>
<protein>
    <submittedName>
        <fullName evidence="1">Uncharacterized protein</fullName>
    </submittedName>
</protein>
<dbReference type="AlphaFoldDB" id="A0A835MQQ0"/>